<dbReference type="Pfam" id="PF00392">
    <property type="entry name" value="GntR"/>
    <property type="match status" value="1"/>
</dbReference>
<dbReference type="PANTHER" id="PTHR43537">
    <property type="entry name" value="TRANSCRIPTIONAL REGULATOR, GNTR FAMILY"/>
    <property type="match status" value="1"/>
</dbReference>
<dbReference type="GO" id="GO:0003700">
    <property type="term" value="F:DNA-binding transcription factor activity"/>
    <property type="evidence" value="ECO:0007669"/>
    <property type="project" value="InterPro"/>
</dbReference>
<dbReference type="KEGG" id="ahg:AHOG_10960"/>
<proteinExistence type="predicted"/>
<dbReference type="OrthoDB" id="9816161at2"/>
<dbReference type="PROSITE" id="PS50949">
    <property type="entry name" value="HTH_GNTR"/>
    <property type="match status" value="1"/>
</dbReference>
<dbReference type="InterPro" id="IPR008920">
    <property type="entry name" value="TF_FadR/GntR_C"/>
</dbReference>
<dbReference type="PRINTS" id="PR00035">
    <property type="entry name" value="HTHGNTR"/>
</dbReference>
<gene>
    <name evidence="1" type="primary">lldR3</name>
    <name evidence="1" type="ORF">AHOG_10960</name>
</gene>
<dbReference type="InterPro" id="IPR036388">
    <property type="entry name" value="WH-like_DNA-bd_sf"/>
</dbReference>
<dbReference type="SMART" id="SM00895">
    <property type="entry name" value="FCD"/>
    <property type="match status" value="1"/>
</dbReference>
<dbReference type="Gene3D" id="1.10.10.10">
    <property type="entry name" value="Winged helix-like DNA-binding domain superfamily/Winged helix DNA-binding domain"/>
    <property type="match status" value="1"/>
</dbReference>
<protein>
    <submittedName>
        <fullName evidence="1">Putative L-lactate dehydrogenase operon regulatory protein</fullName>
    </submittedName>
</protein>
<accession>A0A221W1Z9</accession>
<dbReference type="InterPro" id="IPR036390">
    <property type="entry name" value="WH_DNA-bd_sf"/>
</dbReference>
<dbReference type="SUPFAM" id="SSF48008">
    <property type="entry name" value="GntR ligand-binding domain-like"/>
    <property type="match status" value="1"/>
</dbReference>
<name>A0A221W1Z9_9PSEU</name>
<keyword evidence="2" id="KW-1185">Reference proteome</keyword>
<organism evidence="1 2">
    <name type="scientific">Actinoalloteichus hoggarensis</name>
    <dbReference type="NCBI Taxonomy" id="1470176"/>
    <lineage>
        <taxon>Bacteria</taxon>
        <taxon>Bacillati</taxon>
        <taxon>Actinomycetota</taxon>
        <taxon>Actinomycetes</taxon>
        <taxon>Pseudonocardiales</taxon>
        <taxon>Pseudonocardiaceae</taxon>
        <taxon>Actinoalloteichus</taxon>
    </lineage>
</organism>
<dbReference type="RefSeq" id="WP_093941276.1">
    <property type="nucleotide sequence ID" value="NZ_CP022521.1"/>
</dbReference>
<dbReference type="CDD" id="cd07377">
    <property type="entry name" value="WHTH_GntR"/>
    <property type="match status" value="1"/>
</dbReference>
<dbReference type="Gene3D" id="1.20.120.530">
    <property type="entry name" value="GntR ligand-binding domain-like"/>
    <property type="match status" value="1"/>
</dbReference>
<evidence type="ECO:0000313" key="1">
    <source>
        <dbReference type="EMBL" id="ASO19835.1"/>
    </source>
</evidence>
<dbReference type="InterPro" id="IPR011711">
    <property type="entry name" value="GntR_C"/>
</dbReference>
<dbReference type="Proteomes" id="UP000204221">
    <property type="component" value="Chromosome"/>
</dbReference>
<dbReference type="EMBL" id="CP022521">
    <property type="protein sequence ID" value="ASO19835.1"/>
    <property type="molecule type" value="Genomic_DNA"/>
</dbReference>
<dbReference type="AlphaFoldDB" id="A0A221W1Z9"/>
<reference evidence="1 2" key="1">
    <citation type="submission" date="2017-07" db="EMBL/GenBank/DDBJ databases">
        <title>Complete genome sequence of Actinoalloteichus hoggarensis DSM 45943, type strain of Actinoalloteichus hoggarensis.</title>
        <authorList>
            <person name="Ruckert C."/>
            <person name="Nouioui I."/>
            <person name="Willmese J."/>
            <person name="van Wezel G."/>
            <person name="Klenk H.-P."/>
            <person name="Kalinowski J."/>
            <person name="Zotchev S.B."/>
        </authorList>
    </citation>
    <scope>NUCLEOTIDE SEQUENCE [LARGE SCALE GENOMIC DNA]</scope>
    <source>
        <strain evidence="1 2">DSM 45943</strain>
    </source>
</reference>
<dbReference type="PANTHER" id="PTHR43537:SF45">
    <property type="entry name" value="GNTR FAMILY REGULATORY PROTEIN"/>
    <property type="match status" value="1"/>
</dbReference>
<dbReference type="InterPro" id="IPR000524">
    <property type="entry name" value="Tscrpt_reg_HTH_GntR"/>
</dbReference>
<sequence length="226" mass="24605">MVTVDTHPTSSGLAPLTRRSTAEIVAEQLRTAITRGELPPGGQLGEIDLANRLGVSRGPLREAMQRLVQEGLLRSEPHRGLFVIDLDDDDVRDIYRARSAIESAACRRIMEGDRAVAVSRLRDAHALMASAAASADADALADADHYFHQTLVSASGSPRLERMAETLLVETRMCLLALQGTTRHSGDTIDEHRGLVDAIEAGDEELLLSSLEAHMSEAVDRLTRHR</sequence>
<dbReference type="SMART" id="SM00345">
    <property type="entry name" value="HTH_GNTR"/>
    <property type="match status" value="1"/>
</dbReference>
<evidence type="ECO:0000313" key="2">
    <source>
        <dbReference type="Proteomes" id="UP000204221"/>
    </source>
</evidence>
<dbReference type="SUPFAM" id="SSF46785">
    <property type="entry name" value="Winged helix' DNA-binding domain"/>
    <property type="match status" value="1"/>
</dbReference>
<dbReference type="Pfam" id="PF07729">
    <property type="entry name" value="FCD"/>
    <property type="match status" value="1"/>
</dbReference>